<comment type="similarity">
    <text evidence="2 9">Belongs to the cytochrome P450 family.</text>
</comment>
<evidence type="ECO:0000256" key="5">
    <source>
        <dbReference type="ARBA" id="ARBA00023002"/>
    </source>
</evidence>
<evidence type="ECO:0000256" key="9">
    <source>
        <dbReference type="RuleBase" id="RU000461"/>
    </source>
</evidence>
<comment type="caution">
    <text evidence="10">The sequence shown here is derived from an EMBL/GenBank/DDBJ whole genome shotgun (WGS) entry which is preliminary data.</text>
</comment>
<dbReference type="InterPro" id="IPR017972">
    <property type="entry name" value="Cyt_P450_CS"/>
</dbReference>
<dbReference type="PANTHER" id="PTHR46206">
    <property type="entry name" value="CYTOCHROME P450"/>
    <property type="match status" value="1"/>
</dbReference>
<keyword evidence="5 9" id="KW-0560">Oxidoreductase</keyword>
<feature type="binding site" description="axial binding residue" evidence="8">
    <location>
        <position position="461"/>
    </location>
    <ligand>
        <name>heme</name>
        <dbReference type="ChEBI" id="CHEBI:30413"/>
    </ligand>
    <ligandPart>
        <name>Fe</name>
        <dbReference type="ChEBI" id="CHEBI:18248"/>
    </ligandPart>
</feature>
<proteinExistence type="inferred from homology"/>
<dbReference type="InterPro" id="IPR036396">
    <property type="entry name" value="Cyt_P450_sf"/>
</dbReference>
<dbReference type="PANTHER" id="PTHR46206:SF1">
    <property type="entry name" value="P450, PUTATIVE (EUROFUNG)-RELATED"/>
    <property type="match status" value="1"/>
</dbReference>
<evidence type="ECO:0000256" key="4">
    <source>
        <dbReference type="ARBA" id="ARBA00022723"/>
    </source>
</evidence>
<dbReference type="InterPro" id="IPR002403">
    <property type="entry name" value="Cyt_P450_E_grp-IV"/>
</dbReference>
<keyword evidence="6 8" id="KW-0408">Iron</keyword>
<evidence type="ECO:0000313" key="11">
    <source>
        <dbReference type="Proteomes" id="UP000566819"/>
    </source>
</evidence>
<evidence type="ECO:0000256" key="8">
    <source>
        <dbReference type="PIRSR" id="PIRSR602403-1"/>
    </source>
</evidence>
<dbReference type="PROSITE" id="PS00086">
    <property type="entry name" value="CYTOCHROME_P450"/>
    <property type="match status" value="1"/>
</dbReference>
<evidence type="ECO:0008006" key="12">
    <source>
        <dbReference type="Google" id="ProtNLM"/>
    </source>
</evidence>
<organism evidence="10 11">
    <name type="scientific">Cudoniella acicularis</name>
    <dbReference type="NCBI Taxonomy" id="354080"/>
    <lineage>
        <taxon>Eukaryota</taxon>
        <taxon>Fungi</taxon>
        <taxon>Dikarya</taxon>
        <taxon>Ascomycota</taxon>
        <taxon>Pezizomycotina</taxon>
        <taxon>Leotiomycetes</taxon>
        <taxon>Helotiales</taxon>
        <taxon>Tricladiaceae</taxon>
        <taxon>Cudoniella</taxon>
    </lineage>
</organism>
<evidence type="ECO:0000313" key="10">
    <source>
        <dbReference type="EMBL" id="KAF4632466.1"/>
    </source>
</evidence>
<name>A0A8H4RP89_9HELO</name>
<keyword evidence="11" id="KW-1185">Reference proteome</keyword>
<evidence type="ECO:0000256" key="1">
    <source>
        <dbReference type="ARBA" id="ARBA00001971"/>
    </source>
</evidence>
<dbReference type="Gene3D" id="1.10.630.10">
    <property type="entry name" value="Cytochrome P450"/>
    <property type="match status" value="1"/>
</dbReference>
<dbReference type="GO" id="GO:0005506">
    <property type="term" value="F:iron ion binding"/>
    <property type="evidence" value="ECO:0007669"/>
    <property type="project" value="InterPro"/>
</dbReference>
<dbReference type="GO" id="GO:0016705">
    <property type="term" value="F:oxidoreductase activity, acting on paired donors, with incorporation or reduction of molecular oxygen"/>
    <property type="evidence" value="ECO:0007669"/>
    <property type="project" value="InterPro"/>
</dbReference>
<evidence type="ECO:0000256" key="2">
    <source>
        <dbReference type="ARBA" id="ARBA00010617"/>
    </source>
</evidence>
<keyword evidence="3 8" id="KW-0349">Heme</keyword>
<dbReference type="OrthoDB" id="1844152at2759"/>
<accession>A0A8H4RP89</accession>
<protein>
    <recommendedName>
        <fullName evidence="12">Cytochrome P450</fullName>
    </recommendedName>
</protein>
<dbReference type="AlphaFoldDB" id="A0A8H4RP89"/>
<comment type="cofactor">
    <cofactor evidence="1 8">
        <name>heme</name>
        <dbReference type="ChEBI" id="CHEBI:30413"/>
    </cofactor>
</comment>
<keyword evidence="7 9" id="KW-0503">Monooxygenase</keyword>
<dbReference type="Pfam" id="PF00067">
    <property type="entry name" value="p450"/>
    <property type="match status" value="1"/>
</dbReference>
<keyword evidence="4 8" id="KW-0479">Metal-binding</keyword>
<dbReference type="EMBL" id="JAAMPI010000345">
    <property type="protein sequence ID" value="KAF4632466.1"/>
    <property type="molecule type" value="Genomic_DNA"/>
</dbReference>
<sequence>MFSNFPILYPLLSLLALAFLVHWIHARFFSARSLPKSLPWAGVNDSSVLSRAISTYRSLFHTRELLYEAYEKDGIPFVLPNVVAGPEVILPQSMMDWLLHHPDNVLDQNEVNRDFLQADYTMLHEKVIHDSVHAEFIRKALTQHLGDYTGDVAEEVDFVFRKVWGIDSESWKEVVVYDTMSEIIARISNRVLVGLPLCRNDNYVYHSSRFARWVILEASTINMLPNFLKPSVLSSNAFPFDTDDLGHIIPIWKQASSAPILDGKKKTGYIQWCLDHADTPIERGSDMISKRLSALSFAVIQSSVITLSNLLFDLAASPLTPTLMSTIQQYVFAELQEDHGIWTKSNLARIIILDSVLRESMRLWGFVSRGVLKTVVAPKGINLPGYGHLPCGTKVGIHANPVHHDEKFYDNAYEFQPLRFCTPGSIMTTEDGKAIEQKREGTPLVNTSSTFMAFSHGKHACPGRFFATQQLKLVLAYIAINYEIAPIPQRPANNWIVGSSGPPLKDTIRIRRIKGTA</sequence>
<evidence type="ECO:0000256" key="7">
    <source>
        <dbReference type="ARBA" id="ARBA00023033"/>
    </source>
</evidence>
<dbReference type="GO" id="GO:0020037">
    <property type="term" value="F:heme binding"/>
    <property type="evidence" value="ECO:0007669"/>
    <property type="project" value="InterPro"/>
</dbReference>
<evidence type="ECO:0000256" key="3">
    <source>
        <dbReference type="ARBA" id="ARBA00022617"/>
    </source>
</evidence>
<dbReference type="InterPro" id="IPR001128">
    <property type="entry name" value="Cyt_P450"/>
</dbReference>
<dbReference type="Proteomes" id="UP000566819">
    <property type="component" value="Unassembled WGS sequence"/>
</dbReference>
<gene>
    <name evidence="10" type="ORF">G7Y89_g5655</name>
</gene>
<dbReference type="GO" id="GO:0004497">
    <property type="term" value="F:monooxygenase activity"/>
    <property type="evidence" value="ECO:0007669"/>
    <property type="project" value="UniProtKB-KW"/>
</dbReference>
<evidence type="ECO:0000256" key="6">
    <source>
        <dbReference type="ARBA" id="ARBA00023004"/>
    </source>
</evidence>
<dbReference type="CDD" id="cd11041">
    <property type="entry name" value="CYP503A1-like"/>
    <property type="match status" value="1"/>
</dbReference>
<dbReference type="PRINTS" id="PR00465">
    <property type="entry name" value="EP450IV"/>
</dbReference>
<reference evidence="10 11" key="1">
    <citation type="submission" date="2020-03" db="EMBL/GenBank/DDBJ databases">
        <title>Draft Genome Sequence of Cudoniella acicularis.</title>
        <authorList>
            <person name="Buettner E."/>
            <person name="Kellner H."/>
        </authorList>
    </citation>
    <scope>NUCLEOTIDE SEQUENCE [LARGE SCALE GENOMIC DNA]</scope>
    <source>
        <strain evidence="10 11">DSM 108380</strain>
    </source>
</reference>
<dbReference type="SUPFAM" id="SSF48264">
    <property type="entry name" value="Cytochrome P450"/>
    <property type="match status" value="1"/>
</dbReference>